<keyword evidence="1" id="KW-0472">Membrane</keyword>
<organism evidence="2 3">
    <name type="scientific">Acinetobacter calcoaceticus</name>
    <dbReference type="NCBI Taxonomy" id="471"/>
    <lineage>
        <taxon>Bacteria</taxon>
        <taxon>Pseudomonadati</taxon>
        <taxon>Pseudomonadota</taxon>
        <taxon>Gammaproteobacteria</taxon>
        <taxon>Moraxellales</taxon>
        <taxon>Moraxellaceae</taxon>
        <taxon>Acinetobacter</taxon>
        <taxon>Acinetobacter calcoaceticus/baumannii complex</taxon>
    </lineage>
</organism>
<dbReference type="EMBL" id="SLVJ01000011">
    <property type="protein sequence ID" value="TCM66812.1"/>
    <property type="molecule type" value="Genomic_DNA"/>
</dbReference>
<evidence type="ECO:0000313" key="3">
    <source>
        <dbReference type="Proteomes" id="UP000294963"/>
    </source>
</evidence>
<protein>
    <submittedName>
        <fullName evidence="2">Uncharacterized protein</fullName>
    </submittedName>
</protein>
<keyword evidence="1" id="KW-1133">Transmembrane helix</keyword>
<evidence type="ECO:0000256" key="1">
    <source>
        <dbReference type="SAM" id="Phobius"/>
    </source>
</evidence>
<reference evidence="2 3" key="1">
    <citation type="submission" date="2019-03" db="EMBL/GenBank/DDBJ databases">
        <title>Genomic analyses of the natural microbiome of Caenorhabditis elegans.</title>
        <authorList>
            <person name="Samuel B."/>
        </authorList>
    </citation>
    <scope>NUCLEOTIDE SEQUENCE [LARGE SCALE GENOMIC DNA]</scope>
    <source>
        <strain evidence="2 3">JUb89</strain>
    </source>
</reference>
<feature type="transmembrane region" description="Helical" evidence="1">
    <location>
        <begin position="51"/>
        <end position="68"/>
    </location>
</feature>
<name>A0A4R1XU75_ACICA</name>
<accession>A0A4R1XU75</accession>
<gene>
    <name evidence="2" type="ORF">EC844_111102</name>
</gene>
<dbReference type="Proteomes" id="UP000294963">
    <property type="component" value="Unassembled WGS sequence"/>
</dbReference>
<feature type="transmembrane region" description="Helical" evidence="1">
    <location>
        <begin position="12"/>
        <end position="39"/>
    </location>
</feature>
<dbReference type="AlphaFoldDB" id="A0A4R1XU75"/>
<comment type="caution">
    <text evidence="2">The sequence shown here is derived from an EMBL/GenBank/DDBJ whole genome shotgun (WGS) entry which is preliminary data.</text>
</comment>
<keyword evidence="1" id="KW-0812">Transmembrane</keyword>
<proteinExistence type="predicted"/>
<evidence type="ECO:0000313" key="2">
    <source>
        <dbReference type="EMBL" id="TCM66812.1"/>
    </source>
</evidence>
<keyword evidence="3" id="KW-1185">Reference proteome</keyword>
<sequence length="73" mass="8648">MLVKFFSEIVNWYIFLGLSYFGILMFFLGIFFLIFPNILKKRLNFTRLKSFWFFGLSVVAILIAQLLIPEGFP</sequence>